<sequence>MHTGPGQLRSVWQSQGTSSTSSTSIIITSVPAPSAWWRFLLNRISNKEQLHRVFPSKHTTNMCPICGDEVETLRHFVRDCPLKFTFWTIALPKINTLDTITHDDTWKALQLKTTTLYHSFLHHHLDALRLIFQTIWDMHWRTVINRHPWLFLIAESHLDSLISRSPFIIPDSTL</sequence>
<gene>
    <name evidence="1" type="ORF">INT45_004085</name>
</gene>
<dbReference type="EMBL" id="JAEPRB010000472">
    <property type="protein sequence ID" value="KAG2215951.1"/>
    <property type="molecule type" value="Genomic_DNA"/>
</dbReference>
<protein>
    <recommendedName>
        <fullName evidence="3">Reverse transcriptase zinc-binding domain-containing protein</fullName>
    </recommendedName>
</protein>
<organism evidence="1 2">
    <name type="scientific">Circinella minor</name>
    <dbReference type="NCBI Taxonomy" id="1195481"/>
    <lineage>
        <taxon>Eukaryota</taxon>
        <taxon>Fungi</taxon>
        <taxon>Fungi incertae sedis</taxon>
        <taxon>Mucoromycota</taxon>
        <taxon>Mucoromycotina</taxon>
        <taxon>Mucoromycetes</taxon>
        <taxon>Mucorales</taxon>
        <taxon>Lichtheimiaceae</taxon>
        <taxon>Circinella</taxon>
    </lineage>
</organism>
<reference evidence="1 2" key="1">
    <citation type="submission" date="2020-12" db="EMBL/GenBank/DDBJ databases">
        <title>Metabolic potential, ecology and presence of endohyphal bacteria is reflected in genomic diversity of Mucoromycotina.</title>
        <authorList>
            <person name="Muszewska A."/>
            <person name="Okrasinska A."/>
            <person name="Steczkiewicz K."/>
            <person name="Drgas O."/>
            <person name="Orlowska M."/>
            <person name="Perlinska-Lenart U."/>
            <person name="Aleksandrzak-Piekarczyk T."/>
            <person name="Szatraj K."/>
            <person name="Zielenkiewicz U."/>
            <person name="Pilsyk S."/>
            <person name="Malc E."/>
            <person name="Mieczkowski P."/>
            <person name="Kruszewska J.S."/>
            <person name="Biernat P."/>
            <person name="Pawlowska J."/>
        </authorList>
    </citation>
    <scope>NUCLEOTIDE SEQUENCE [LARGE SCALE GENOMIC DNA]</scope>
    <source>
        <strain evidence="1 2">CBS 142.35</strain>
    </source>
</reference>
<evidence type="ECO:0000313" key="1">
    <source>
        <dbReference type="EMBL" id="KAG2215951.1"/>
    </source>
</evidence>
<comment type="caution">
    <text evidence="1">The sequence shown here is derived from an EMBL/GenBank/DDBJ whole genome shotgun (WGS) entry which is preliminary data.</text>
</comment>
<keyword evidence="2" id="KW-1185">Reference proteome</keyword>
<evidence type="ECO:0000313" key="2">
    <source>
        <dbReference type="Proteomes" id="UP000646827"/>
    </source>
</evidence>
<dbReference type="AlphaFoldDB" id="A0A8H7RRQ6"/>
<name>A0A8H7RRQ6_9FUNG</name>
<proteinExistence type="predicted"/>
<accession>A0A8H7RRQ6</accession>
<evidence type="ECO:0008006" key="3">
    <source>
        <dbReference type="Google" id="ProtNLM"/>
    </source>
</evidence>
<dbReference type="Proteomes" id="UP000646827">
    <property type="component" value="Unassembled WGS sequence"/>
</dbReference>
<dbReference type="OrthoDB" id="2273311at2759"/>